<evidence type="ECO:0000256" key="1">
    <source>
        <dbReference type="ARBA" id="ARBA00008889"/>
    </source>
</evidence>
<feature type="region of interest" description="Disordered" evidence="2">
    <location>
        <begin position="99"/>
        <end position="132"/>
    </location>
</feature>
<evidence type="ECO:0008006" key="5">
    <source>
        <dbReference type="Google" id="ProtNLM"/>
    </source>
</evidence>
<dbReference type="RefSeq" id="XP_066805855.1">
    <property type="nucleotide sequence ID" value="XM_066943313.1"/>
</dbReference>
<evidence type="ECO:0000256" key="2">
    <source>
        <dbReference type="SAM" id="MobiDB-lite"/>
    </source>
</evidence>
<dbReference type="EMBL" id="JBCAWK010000001">
    <property type="protein sequence ID" value="KAK8869609.1"/>
    <property type="molecule type" value="Genomic_DNA"/>
</dbReference>
<evidence type="ECO:0000313" key="4">
    <source>
        <dbReference type="Proteomes" id="UP001388673"/>
    </source>
</evidence>
<gene>
    <name evidence="3" type="ORF">IAR55_000176</name>
</gene>
<comment type="caution">
    <text evidence="3">The sequence shown here is derived from an EMBL/GenBank/DDBJ whole genome shotgun (WGS) entry which is preliminary data.</text>
</comment>
<sequence length="296" mass="31549">MPPRPSIRALTPSPRFASTSSIPPPAPAPAPSLNPASSSTRINTNTPGRVYTARKTFLWNFYTHLLDRSSLILVFDHSNLSAGEWSTLRRSINSIPRPKKAFEPTTITGSSSSSSSSTATSGGKKGQKVESITDDRIDSAQITVIRTGVLSSLASSSSNPLFPHLKGQRALLTTRDLSPLYLNKIITTINRTVKGMKRENAPDEKQPTLKLVAGLLEGGKAYGQKVTVFNVEQLGQIGKLPELDTLRAQLVGLLESQGRSLVGVLGQAAGGSLVRTLQGLEKHLNDKEGATGEASA</sequence>
<feature type="compositionally biased region" description="Pro residues" evidence="2">
    <location>
        <begin position="22"/>
        <end position="32"/>
    </location>
</feature>
<feature type="compositionally biased region" description="Low complexity" evidence="2">
    <location>
        <begin position="105"/>
        <end position="122"/>
    </location>
</feature>
<dbReference type="SUPFAM" id="SSF160369">
    <property type="entry name" value="Ribosomal protein L10-like"/>
    <property type="match status" value="1"/>
</dbReference>
<evidence type="ECO:0000313" key="3">
    <source>
        <dbReference type="EMBL" id="KAK8869609.1"/>
    </source>
</evidence>
<accession>A0AAW0Z6M2</accession>
<dbReference type="Proteomes" id="UP001388673">
    <property type="component" value="Unassembled WGS sequence"/>
</dbReference>
<dbReference type="InterPro" id="IPR043141">
    <property type="entry name" value="Ribosomal_uL10-like_sf"/>
</dbReference>
<protein>
    <recommendedName>
        <fullName evidence="5">50S ribosomal protein L10</fullName>
    </recommendedName>
</protein>
<organism evidence="3 4">
    <name type="scientific">Kwoniella newhampshirensis</name>
    <dbReference type="NCBI Taxonomy" id="1651941"/>
    <lineage>
        <taxon>Eukaryota</taxon>
        <taxon>Fungi</taxon>
        <taxon>Dikarya</taxon>
        <taxon>Basidiomycota</taxon>
        <taxon>Agaricomycotina</taxon>
        <taxon>Tremellomycetes</taxon>
        <taxon>Tremellales</taxon>
        <taxon>Cryptococcaceae</taxon>
        <taxon>Kwoniella</taxon>
    </lineage>
</organism>
<dbReference type="PANTHER" id="PTHR11560">
    <property type="entry name" value="39S RIBOSOMAL PROTEIN L10, MITOCHONDRIAL"/>
    <property type="match status" value="1"/>
</dbReference>
<comment type="similarity">
    <text evidence="1">Belongs to the universal ribosomal protein uL10 family.</text>
</comment>
<dbReference type="AlphaFoldDB" id="A0AAW0Z6M2"/>
<proteinExistence type="inferred from homology"/>
<name>A0AAW0Z6M2_9TREE</name>
<feature type="region of interest" description="Disordered" evidence="2">
    <location>
        <begin position="1"/>
        <end position="46"/>
    </location>
</feature>
<keyword evidence="4" id="KW-1185">Reference proteome</keyword>
<dbReference type="InterPro" id="IPR047865">
    <property type="entry name" value="Ribosomal_uL10_bac_type"/>
</dbReference>
<dbReference type="GeneID" id="92177436"/>
<dbReference type="Gene3D" id="3.30.70.1730">
    <property type="match status" value="1"/>
</dbReference>
<dbReference type="KEGG" id="kne:92177436"/>
<reference evidence="3 4" key="1">
    <citation type="journal article" date="2024" name="bioRxiv">
        <title>Comparative genomics of Cryptococcus and Kwoniella reveals pathogenesis evolution and contrasting karyotype dynamics via intercentromeric recombination or chromosome fusion.</title>
        <authorList>
            <person name="Coelho M.A."/>
            <person name="David-Palma M."/>
            <person name="Shea T."/>
            <person name="Bowers K."/>
            <person name="McGinley-Smith S."/>
            <person name="Mohammad A.W."/>
            <person name="Gnirke A."/>
            <person name="Yurkov A.M."/>
            <person name="Nowrousian M."/>
            <person name="Sun S."/>
            <person name="Cuomo C.A."/>
            <person name="Heitman J."/>
        </authorList>
    </citation>
    <scope>NUCLEOTIDE SEQUENCE [LARGE SCALE GENOMIC DNA]</scope>
    <source>
        <strain evidence="3 4">CBS 13917</strain>
    </source>
</reference>